<dbReference type="Gene3D" id="3.10.310.10">
    <property type="entry name" value="Diaminopimelate Epimerase, Chain A, domain 1"/>
    <property type="match status" value="2"/>
</dbReference>
<dbReference type="PROSITE" id="PS01326">
    <property type="entry name" value="DAP_EPIMERASE"/>
    <property type="match status" value="1"/>
</dbReference>
<keyword evidence="5 9" id="KW-0028">Amino-acid biosynthesis</keyword>
<feature type="site" description="Could be important to modulate the pK values of the two catalytic cysteine residues" evidence="9">
    <location>
        <position position="193"/>
    </location>
</feature>
<evidence type="ECO:0000313" key="11">
    <source>
        <dbReference type="EMBL" id="ODS32892.1"/>
    </source>
</evidence>
<dbReference type="EC" id="5.1.1.7" evidence="3 9"/>
<dbReference type="HAMAP" id="MF_00197">
    <property type="entry name" value="DAP_epimerase"/>
    <property type="match status" value="1"/>
</dbReference>
<comment type="subcellular location">
    <subcellularLocation>
        <location evidence="9">Cytoplasm</location>
    </subcellularLocation>
</comment>
<comment type="caution">
    <text evidence="11">The sequence shown here is derived from an EMBL/GenBank/DDBJ whole genome shotgun (WGS) entry which is preliminary data.</text>
</comment>
<feature type="active site" description="Proton acceptor" evidence="9">
    <location>
        <position position="251"/>
    </location>
</feature>
<dbReference type="AlphaFoldDB" id="A0A1E3XB89"/>
<accession>A0A1E3XB89</accession>
<feature type="binding site" evidence="9">
    <location>
        <begin position="103"/>
        <end position="104"/>
    </location>
    <ligand>
        <name>substrate</name>
    </ligand>
</feature>
<evidence type="ECO:0000256" key="8">
    <source>
        <dbReference type="ARBA" id="ARBA00051712"/>
    </source>
</evidence>
<evidence type="ECO:0000256" key="7">
    <source>
        <dbReference type="ARBA" id="ARBA00023235"/>
    </source>
</evidence>
<comment type="catalytic activity">
    <reaction evidence="8 9">
        <text>(2S,6S)-2,6-diaminopimelate = meso-2,6-diaminopimelate</text>
        <dbReference type="Rhea" id="RHEA:15393"/>
        <dbReference type="ChEBI" id="CHEBI:57609"/>
        <dbReference type="ChEBI" id="CHEBI:57791"/>
        <dbReference type="EC" id="5.1.1.7"/>
    </reaction>
</comment>
<dbReference type="GO" id="GO:0009089">
    <property type="term" value="P:lysine biosynthetic process via diaminopimelate"/>
    <property type="evidence" value="ECO:0007669"/>
    <property type="project" value="UniProtKB-UniRule"/>
</dbReference>
<feature type="active site" description="Proton donor" evidence="9">
    <location>
        <position position="102"/>
    </location>
</feature>
<feature type="binding site" evidence="9">
    <location>
        <position position="93"/>
    </location>
    <ligand>
        <name>substrate</name>
    </ligand>
</feature>
<gene>
    <name evidence="9 11" type="primary">dapF</name>
    <name evidence="11" type="ORF">SCARUB_01998</name>
</gene>
<evidence type="ECO:0000256" key="1">
    <source>
        <dbReference type="ARBA" id="ARBA00005196"/>
    </source>
</evidence>
<dbReference type="Proteomes" id="UP000094056">
    <property type="component" value="Unassembled WGS sequence"/>
</dbReference>
<keyword evidence="6 9" id="KW-0457">Lysine biosynthesis</keyword>
<comment type="caution">
    <text evidence="9">Lacks conserved residue(s) required for the propagation of feature annotation.</text>
</comment>
<reference evidence="11 12" key="1">
    <citation type="submission" date="2016-07" db="EMBL/GenBank/DDBJ databases">
        <title>Draft genome of Scalindua rubra, obtained from a brine-seawater interface in the Red Sea, sheds light on salt adaptation in anammox bacteria.</title>
        <authorList>
            <person name="Speth D.R."/>
            <person name="Lagkouvardos I."/>
            <person name="Wang Y."/>
            <person name="Qian P.-Y."/>
            <person name="Dutilh B.E."/>
            <person name="Jetten M.S."/>
        </authorList>
    </citation>
    <scope>NUCLEOTIDE SEQUENCE [LARGE SCALE GENOMIC DNA]</scope>
    <source>
        <strain evidence="11">BSI-1</strain>
    </source>
</reference>
<feature type="binding site" evidence="9">
    <location>
        <position position="191"/>
    </location>
    <ligand>
        <name>substrate</name>
    </ligand>
</feature>
<dbReference type="SUPFAM" id="SSF54506">
    <property type="entry name" value="Diaminopimelate epimerase-like"/>
    <property type="match status" value="2"/>
</dbReference>
<evidence type="ECO:0000256" key="3">
    <source>
        <dbReference type="ARBA" id="ARBA00013080"/>
    </source>
</evidence>
<sequence length="310" mass="34403">MLTKNVTLIKFHYRPFLNATYRPYIRRGEYSLKFTKMQGIGNDYVYINCFEENIKNPSKLAIAISDRHFGVGSDGLILIMSSKVADAKMRIFNADGSEAQLCGNGIRCVAKFLYDNGLIKSRSISIETLAGLKTTELTITKGKVSQVRVDMGTPKLLRNDIPMLGKNSHVINEPLQIDDISLNITCVSMGNPHCITFVDDVDSVQLNIVGKAIENHNLFPERINAHFVQLISPNKIKMRTWERGSGETLACGTGAVAVGVACVLNKLTARVIHTFLPGGELKVEWTNDNKTYMAGPAGFVFTGWWNEDKI</sequence>
<feature type="binding site" evidence="9">
    <location>
        <position position="42"/>
    </location>
    <ligand>
        <name>substrate</name>
    </ligand>
</feature>
<organism evidence="11 12">
    <name type="scientific">Candidatus Scalindua rubra</name>
    <dbReference type="NCBI Taxonomy" id="1872076"/>
    <lineage>
        <taxon>Bacteria</taxon>
        <taxon>Pseudomonadati</taxon>
        <taxon>Planctomycetota</taxon>
        <taxon>Candidatus Brocadiia</taxon>
        <taxon>Candidatus Brocadiales</taxon>
        <taxon>Candidatus Scalinduaceae</taxon>
        <taxon>Candidatus Scalindua</taxon>
    </lineage>
</organism>
<dbReference type="PATRIC" id="fig|1872076.5.peg.2352"/>
<comment type="pathway">
    <text evidence="1 9">Amino-acid biosynthesis; L-lysine biosynthesis via DAP pathway; DL-2,6-diaminopimelate from LL-2,6-diaminopimelate: step 1/1.</text>
</comment>
<feature type="binding site" evidence="9">
    <location>
        <position position="224"/>
    </location>
    <ligand>
        <name>substrate</name>
    </ligand>
</feature>
<feature type="binding site" evidence="9">
    <location>
        <begin position="252"/>
        <end position="253"/>
    </location>
    <ligand>
        <name>substrate</name>
    </ligand>
</feature>
<feature type="binding site" evidence="9">
    <location>
        <begin position="242"/>
        <end position="243"/>
    </location>
    <ligand>
        <name>substrate</name>
    </ligand>
</feature>
<evidence type="ECO:0000256" key="2">
    <source>
        <dbReference type="ARBA" id="ARBA00010219"/>
    </source>
</evidence>
<dbReference type="EMBL" id="MAYW01000045">
    <property type="protein sequence ID" value="ODS32892.1"/>
    <property type="molecule type" value="Genomic_DNA"/>
</dbReference>
<dbReference type="GO" id="GO:0008837">
    <property type="term" value="F:diaminopimelate epimerase activity"/>
    <property type="evidence" value="ECO:0007669"/>
    <property type="project" value="UniProtKB-UniRule"/>
</dbReference>
<evidence type="ECO:0000256" key="4">
    <source>
        <dbReference type="ARBA" id="ARBA00022490"/>
    </source>
</evidence>
<comment type="subunit">
    <text evidence="9">Homodimer.</text>
</comment>
<evidence type="ECO:0000313" key="12">
    <source>
        <dbReference type="Proteomes" id="UP000094056"/>
    </source>
</evidence>
<keyword evidence="7 9" id="KW-0413">Isomerase</keyword>
<feature type="active site" evidence="10">
    <location>
        <position position="102"/>
    </location>
</feature>
<dbReference type="FunFam" id="3.10.310.10:FF:000001">
    <property type="entry name" value="Diaminopimelate epimerase"/>
    <property type="match status" value="1"/>
</dbReference>
<dbReference type="Pfam" id="PF01678">
    <property type="entry name" value="DAP_epimerase"/>
    <property type="match status" value="2"/>
</dbReference>
<dbReference type="PANTHER" id="PTHR31689">
    <property type="entry name" value="DIAMINOPIMELATE EPIMERASE, CHLOROPLASTIC"/>
    <property type="match status" value="1"/>
</dbReference>
<feature type="site" description="Could be important to modulate the pK values of the two catalytic cysteine residues" evidence="9">
    <location>
        <position position="242"/>
    </location>
</feature>
<dbReference type="GO" id="GO:0005829">
    <property type="term" value="C:cytosol"/>
    <property type="evidence" value="ECO:0007669"/>
    <property type="project" value="TreeGrafter"/>
</dbReference>
<dbReference type="InterPro" id="IPR001653">
    <property type="entry name" value="DAP_epimerase_DapF"/>
</dbReference>
<dbReference type="PANTHER" id="PTHR31689:SF0">
    <property type="entry name" value="DIAMINOPIMELATE EPIMERASE"/>
    <property type="match status" value="1"/>
</dbReference>
<dbReference type="NCBIfam" id="TIGR00652">
    <property type="entry name" value="DapF"/>
    <property type="match status" value="1"/>
</dbReference>
<protein>
    <recommendedName>
        <fullName evidence="3 9">Diaminopimelate epimerase</fullName>
        <shortName evidence="9">DAP epimerase</shortName>
        <ecNumber evidence="3 9">5.1.1.7</ecNumber>
    </recommendedName>
    <alternativeName>
        <fullName evidence="9">PLP-independent amino acid racemase</fullName>
    </alternativeName>
</protein>
<evidence type="ECO:0000256" key="5">
    <source>
        <dbReference type="ARBA" id="ARBA00022605"/>
    </source>
</evidence>
<proteinExistence type="inferred from homology"/>
<dbReference type="UniPathway" id="UPA00034">
    <property type="reaction ID" value="UER00025"/>
</dbReference>
<dbReference type="InterPro" id="IPR018510">
    <property type="entry name" value="DAP_epimerase_AS"/>
</dbReference>
<comment type="function">
    <text evidence="9">Catalyzes the stereoinversion of LL-2,6-diaminopimelate (L,L-DAP) to meso-diaminopimelate (meso-DAP), a precursor of L-lysine and an essential component of the bacterial peptidoglycan.</text>
</comment>
<comment type="similarity">
    <text evidence="2 9">Belongs to the diaminopimelate epimerase family.</text>
</comment>
<name>A0A1E3XB89_9BACT</name>
<evidence type="ECO:0000256" key="10">
    <source>
        <dbReference type="PROSITE-ProRule" id="PRU10125"/>
    </source>
</evidence>
<evidence type="ECO:0000256" key="9">
    <source>
        <dbReference type="HAMAP-Rule" id="MF_00197"/>
    </source>
</evidence>
<evidence type="ECO:0000256" key="6">
    <source>
        <dbReference type="ARBA" id="ARBA00023154"/>
    </source>
</evidence>
<keyword evidence="4 9" id="KW-0963">Cytoplasm</keyword>